<organism evidence="2 3">
    <name type="scientific">Phialocephala subalpina</name>
    <dbReference type="NCBI Taxonomy" id="576137"/>
    <lineage>
        <taxon>Eukaryota</taxon>
        <taxon>Fungi</taxon>
        <taxon>Dikarya</taxon>
        <taxon>Ascomycota</taxon>
        <taxon>Pezizomycotina</taxon>
        <taxon>Leotiomycetes</taxon>
        <taxon>Helotiales</taxon>
        <taxon>Mollisiaceae</taxon>
        <taxon>Phialocephala</taxon>
        <taxon>Phialocephala fortinii species complex</taxon>
    </lineage>
</organism>
<feature type="compositionally biased region" description="Basic and acidic residues" evidence="1">
    <location>
        <begin position="183"/>
        <end position="198"/>
    </location>
</feature>
<feature type="compositionally biased region" description="Low complexity" evidence="1">
    <location>
        <begin position="147"/>
        <end position="158"/>
    </location>
</feature>
<dbReference type="OrthoDB" id="10548217at2759"/>
<feature type="compositionally biased region" description="Polar residues" evidence="1">
    <location>
        <begin position="134"/>
        <end position="146"/>
    </location>
</feature>
<name>A0A1L7WPI9_9HELO</name>
<evidence type="ECO:0000256" key="1">
    <source>
        <dbReference type="SAM" id="MobiDB-lite"/>
    </source>
</evidence>
<protein>
    <submittedName>
        <fullName evidence="2">Uncharacterized protein</fullName>
    </submittedName>
</protein>
<proteinExistence type="predicted"/>
<reference evidence="2 3" key="1">
    <citation type="submission" date="2016-03" db="EMBL/GenBank/DDBJ databases">
        <authorList>
            <person name="Ploux O."/>
        </authorList>
    </citation>
    <scope>NUCLEOTIDE SEQUENCE [LARGE SCALE GENOMIC DNA]</scope>
    <source>
        <strain evidence="2 3">UAMH 11012</strain>
    </source>
</reference>
<evidence type="ECO:0000313" key="3">
    <source>
        <dbReference type="Proteomes" id="UP000184330"/>
    </source>
</evidence>
<sequence length="205" mass="22381">MTSLVDPDLTRTELLVELNRWNTQHPRHKINVSFSRRDDDEIVAQELLQSDLSRENNPIRRKAGLAKAYVDGMLRIQSGADFDSFPWPSAEARLKSLIRSIQEEVRGGGSLGSRSGGSSSSRPGSSGGRHGRINDNSTRGSANHQQSTVASSSSSSSTHRTRTSSQPPASSNRAIPRTAVRRAKNEKAEKEAAERGRADYSAVLK</sequence>
<dbReference type="AlphaFoldDB" id="A0A1L7WPI9"/>
<accession>A0A1L7WPI9</accession>
<dbReference type="EMBL" id="FJOG01000005">
    <property type="protein sequence ID" value="CZR54696.1"/>
    <property type="molecule type" value="Genomic_DNA"/>
</dbReference>
<keyword evidence="3" id="KW-1185">Reference proteome</keyword>
<feature type="region of interest" description="Disordered" evidence="1">
    <location>
        <begin position="106"/>
        <end position="205"/>
    </location>
</feature>
<dbReference type="Proteomes" id="UP000184330">
    <property type="component" value="Unassembled WGS sequence"/>
</dbReference>
<gene>
    <name evidence="2" type="ORF">PAC_04580</name>
</gene>
<evidence type="ECO:0000313" key="2">
    <source>
        <dbReference type="EMBL" id="CZR54696.1"/>
    </source>
</evidence>